<dbReference type="InterPro" id="IPR028994">
    <property type="entry name" value="Integrin_alpha_N"/>
</dbReference>
<reference evidence="2" key="1">
    <citation type="journal article" date="2021" name="Curr. Microbiol.">
        <title>Complete genome of nocamycin-producing strain Saccharothrix syringae NRRL B-16468 reveals the biosynthetic potential for secondary metabolites.</title>
        <authorList>
            <person name="Mo X."/>
            <person name="Yang S."/>
        </authorList>
    </citation>
    <scope>NUCLEOTIDE SEQUENCE [LARGE SCALE GENOMIC DNA]</scope>
    <source>
        <strain evidence="2">ATCC 51364 / DSM 43886 / JCM 6844 / KCTC 9398 / NBRC 14523 / NRRL B-16468 / INA 2240</strain>
    </source>
</reference>
<dbReference type="PANTHER" id="PTHR44103">
    <property type="entry name" value="PROPROTEIN CONVERTASE P"/>
    <property type="match status" value="1"/>
</dbReference>
<dbReference type="OrthoDB" id="5165868at2"/>
<keyword evidence="2" id="KW-1185">Reference proteome</keyword>
<dbReference type="AlphaFoldDB" id="A0A5Q0H525"/>
<organism evidence="1 2">
    <name type="scientific">Saccharothrix syringae</name>
    <name type="common">Nocardiopsis syringae</name>
    <dbReference type="NCBI Taxonomy" id="103733"/>
    <lineage>
        <taxon>Bacteria</taxon>
        <taxon>Bacillati</taxon>
        <taxon>Actinomycetota</taxon>
        <taxon>Actinomycetes</taxon>
        <taxon>Pseudonocardiales</taxon>
        <taxon>Pseudonocardiaceae</taxon>
        <taxon>Saccharothrix</taxon>
    </lineage>
</organism>
<dbReference type="RefSeq" id="WP_153278579.1">
    <property type="nucleotide sequence ID" value="NZ_CP034550.1"/>
</dbReference>
<dbReference type="KEGG" id="ssyi:EKG83_31680"/>
<proteinExistence type="predicted"/>
<gene>
    <name evidence="1" type="ORF">EKG83_31680</name>
</gene>
<accession>A0A5Q0H525</accession>
<evidence type="ECO:0000313" key="2">
    <source>
        <dbReference type="Proteomes" id="UP000325787"/>
    </source>
</evidence>
<evidence type="ECO:0008006" key="3">
    <source>
        <dbReference type="Google" id="ProtNLM"/>
    </source>
</evidence>
<protein>
    <recommendedName>
        <fullName evidence="3">VCBS repeat-containing protein</fullName>
    </recommendedName>
</protein>
<dbReference type="SUPFAM" id="SSF69318">
    <property type="entry name" value="Integrin alpha N-terminal domain"/>
    <property type="match status" value="1"/>
</dbReference>
<name>A0A5Q0H525_SACSY</name>
<evidence type="ECO:0000313" key="1">
    <source>
        <dbReference type="EMBL" id="QFZ21348.1"/>
    </source>
</evidence>
<sequence length="335" mass="35323">MKHVFPRWVRTRVRTFASAAVVLVVVVLSGAPVGAGAGTPRWVDDSSAGAVERIADVGAAADPLPAQWHDLNGDGRSDLVAREAATGTVYAYPHSGVFNGAGTYPTRHAVLFGAQALNWIAVSEVTGDFAADLIARRGDGTLVVYPGSGQLQGGSTFGEEVLVGTGWGGVTALSVADVTDDGDQDIVARWGDGSLHVYPHTGIFDGTNTWASPELIGTGWNIMDWIGVAELTSDDSRVDVVGRRAGDSTLQMYPHNRWYDGTATFVGPVQVGTGWHSVEIMSLVTVTLDDFTDVVARRSTGELVVYRNAGGYNGDFTFHSPTGLGGGWNTMNLIA</sequence>
<dbReference type="EMBL" id="CP034550">
    <property type="protein sequence ID" value="QFZ21348.1"/>
    <property type="molecule type" value="Genomic_DNA"/>
</dbReference>
<dbReference type="Proteomes" id="UP000325787">
    <property type="component" value="Chromosome"/>
</dbReference>
<dbReference type="PANTHER" id="PTHR44103:SF1">
    <property type="entry name" value="PROPROTEIN CONVERTASE P"/>
    <property type="match status" value="1"/>
</dbReference>